<comment type="similarity">
    <text evidence="3">Belongs to the aldehyde dehydrogenase family.</text>
</comment>
<dbReference type="CDD" id="cd07101">
    <property type="entry name" value="ALDH_SSADH2_GabD2"/>
    <property type="match status" value="1"/>
</dbReference>
<proteinExistence type="inferred from homology"/>
<dbReference type="InterPro" id="IPR015590">
    <property type="entry name" value="Aldehyde_DH_dom"/>
</dbReference>
<dbReference type="InterPro" id="IPR016162">
    <property type="entry name" value="Ald_DH_N"/>
</dbReference>
<dbReference type="RefSeq" id="WP_281454580.1">
    <property type="nucleotide sequence ID" value="NZ_JASAOF010000002.1"/>
</dbReference>
<evidence type="ECO:0000259" key="5">
    <source>
        <dbReference type="Pfam" id="PF00171"/>
    </source>
</evidence>
<comment type="caution">
    <text evidence="6">The sequence shown here is derived from an EMBL/GenBank/DDBJ whole genome shotgun (WGS) entry which is preliminary data.</text>
</comment>
<dbReference type="PANTHER" id="PTHR11699">
    <property type="entry name" value="ALDEHYDE DEHYDROGENASE-RELATED"/>
    <property type="match status" value="1"/>
</dbReference>
<dbReference type="GO" id="GO:0036243">
    <property type="term" value="F:succinate-semialdehyde dehydrogenase (NADP+) activity"/>
    <property type="evidence" value="ECO:0007669"/>
    <property type="project" value="UniProtKB-EC"/>
</dbReference>
<dbReference type="NCBIfam" id="NF006916">
    <property type="entry name" value="PRK09407.1"/>
    <property type="match status" value="1"/>
</dbReference>
<dbReference type="Pfam" id="PF00171">
    <property type="entry name" value="Aldedh"/>
    <property type="match status" value="1"/>
</dbReference>
<keyword evidence="7" id="KW-1185">Reference proteome</keyword>
<dbReference type="InterPro" id="IPR029510">
    <property type="entry name" value="Ald_DH_CS_GLU"/>
</dbReference>
<dbReference type="InterPro" id="IPR016163">
    <property type="entry name" value="Ald_DH_C"/>
</dbReference>
<sequence length="534" mass="56870">MNPVPASTATTASTTAGALPPSITPAVLQRLSARVAAPAEAPTVTTRAPYTGAPLADLPISTPEDLERAFARARRAQAAWAATPIGERKKILLRFHDLVLQRHNEALDLMQAESGKTRRDAFLEVTDIAITARYYARSAERYLAPQRRRGAIPLLTHTTELRHPKGVVTVISPWNYPLSMAAGDAIPALMAGNAVVQKPDTQTSLTALWALDLMHQAGLPADVWQMAIGRGSSIGDALMADADYVMFTGSTASGRKIARDAGERLIGSSLELGGKNAMLVLDDADIDRAADGAITASFPSTGQLCVSMERIYVAEEIFDEFVAEFAARTEKLRLGAAYDYSIDVGCLTNPSQLDTVTAHVEDARTKGATIRAGGRARPDLGPLFYEPTILTGVTPDMLAHHQETFGPVVSIYPYRDLDDAVAQANATPYGLNASVWTRNGARGRAVAARLHAGTVNVNDAFAAAWGSIDAPMGGMGDSGLGRRHGIDGILKYTEAQTIAHQRVQGFSPPSGLSHETWSTLLTSALKLLKGIGSR</sequence>
<accession>A0ABT6PK34</accession>
<evidence type="ECO:0000256" key="1">
    <source>
        <dbReference type="ARBA" id="ARBA00023002"/>
    </source>
</evidence>
<reference evidence="6 7" key="1">
    <citation type="submission" date="2023-04" db="EMBL/GenBank/DDBJ databases">
        <title>Draft genome sequence of Saccharopolyspora sp. TS4A08 isolated from sweet potato rhizospheric soil.</title>
        <authorList>
            <person name="Suksaard P."/>
            <person name="Duangmal K."/>
        </authorList>
    </citation>
    <scope>NUCLEOTIDE SEQUENCE [LARGE SCALE GENOMIC DNA]</scope>
    <source>
        <strain evidence="6 7">TS4A08</strain>
    </source>
</reference>
<evidence type="ECO:0000256" key="2">
    <source>
        <dbReference type="PROSITE-ProRule" id="PRU10007"/>
    </source>
</evidence>
<dbReference type="Gene3D" id="3.40.605.10">
    <property type="entry name" value="Aldehyde Dehydrogenase, Chain A, domain 1"/>
    <property type="match status" value="1"/>
</dbReference>
<dbReference type="Gene3D" id="3.40.309.10">
    <property type="entry name" value="Aldehyde Dehydrogenase, Chain A, domain 2"/>
    <property type="match status" value="1"/>
</dbReference>
<keyword evidence="1 3" id="KW-0560">Oxidoreductase</keyword>
<dbReference type="EMBL" id="JASAOF010000002">
    <property type="protein sequence ID" value="MDI2028215.1"/>
    <property type="molecule type" value="Genomic_DNA"/>
</dbReference>
<dbReference type="Proteomes" id="UP001237595">
    <property type="component" value="Unassembled WGS sequence"/>
</dbReference>
<protein>
    <submittedName>
        <fullName evidence="6">Succinic semialdehyde dehydrogenase</fullName>
        <ecNumber evidence="6">1.2.1.79</ecNumber>
    </submittedName>
</protein>
<organism evidence="6 7">
    <name type="scientific">Saccharopolyspora ipomoeae</name>
    <dbReference type="NCBI Taxonomy" id="3042027"/>
    <lineage>
        <taxon>Bacteria</taxon>
        <taxon>Bacillati</taxon>
        <taxon>Actinomycetota</taxon>
        <taxon>Actinomycetes</taxon>
        <taxon>Pseudonocardiales</taxon>
        <taxon>Pseudonocardiaceae</taxon>
        <taxon>Saccharopolyspora</taxon>
    </lineage>
</organism>
<feature type="domain" description="Aldehyde dehydrogenase" evidence="5">
    <location>
        <begin position="42"/>
        <end position="498"/>
    </location>
</feature>
<feature type="compositionally biased region" description="Low complexity" evidence="4">
    <location>
        <begin position="1"/>
        <end position="18"/>
    </location>
</feature>
<evidence type="ECO:0000313" key="6">
    <source>
        <dbReference type="EMBL" id="MDI2028215.1"/>
    </source>
</evidence>
<evidence type="ECO:0000256" key="3">
    <source>
        <dbReference type="RuleBase" id="RU003345"/>
    </source>
</evidence>
<feature type="active site" evidence="2">
    <location>
        <position position="271"/>
    </location>
</feature>
<dbReference type="InterPro" id="IPR016161">
    <property type="entry name" value="Ald_DH/histidinol_DH"/>
</dbReference>
<dbReference type="SUPFAM" id="SSF53720">
    <property type="entry name" value="ALDH-like"/>
    <property type="match status" value="1"/>
</dbReference>
<dbReference type="PROSITE" id="PS00687">
    <property type="entry name" value="ALDEHYDE_DEHYDR_GLU"/>
    <property type="match status" value="1"/>
</dbReference>
<evidence type="ECO:0000313" key="7">
    <source>
        <dbReference type="Proteomes" id="UP001237595"/>
    </source>
</evidence>
<gene>
    <name evidence="6" type="ORF">QFW96_06325</name>
</gene>
<name>A0ABT6PK34_9PSEU</name>
<feature type="region of interest" description="Disordered" evidence="4">
    <location>
        <begin position="1"/>
        <end position="21"/>
    </location>
</feature>
<dbReference type="EC" id="1.2.1.79" evidence="6"/>
<evidence type="ECO:0000256" key="4">
    <source>
        <dbReference type="SAM" id="MobiDB-lite"/>
    </source>
</evidence>